<feature type="domain" description="NlpC/P60" evidence="6">
    <location>
        <begin position="248"/>
        <end position="363"/>
    </location>
</feature>
<dbReference type="PANTHER" id="PTHR47359:SF3">
    <property type="entry name" value="NLP_P60 DOMAIN-CONTAINING PROTEIN-RELATED"/>
    <property type="match status" value="1"/>
</dbReference>
<dbReference type="InterPro" id="IPR000064">
    <property type="entry name" value="NLP_P60_dom"/>
</dbReference>
<comment type="similarity">
    <text evidence="1">Belongs to the peptidase C40 family.</text>
</comment>
<dbReference type="GO" id="GO:0006508">
    <property type="term" value="P:proteolysis"/>
    <property type="evidence" value="ECO:0007669"/>
    <property type="project" value="UniProtKB-KW"/>
</dbReference>
<dbReference type="SUPFAM" id="SSF54001">
    <property type="entry name" value="Cysteine proteinases"/>
    <property type="match status" value="1"/>
</dbReference>
<dbReference type="InterPro" id="IPR051794">
    <property type="entry name" value="PG_Endopeptidase_C40"/>
</dbReference>
<dbReference type="PROSITE" id="PS51935">
    <property type="entry name" value="NLPC_P60"/>
    <property type="match status" value="1"/>
</dbReference>
<evidence type="ECO:0000256" key="1">
    <source>
        <dbReference type="ARBA" id="ARBA00007074"/>
    </source>
</evidence>
<dbReference type="Proteomes" id="UP000035009">
    <property type="component" value="Unassembled WGS sequence"/>
</dbReference>
<dbReference type="GO" id="GO:0008234">
    <property type="term" value="F:cysteine-type peptidase activity"/>
    <property type="evidence" value="ECO:0007669"/>
    <property type="project" value="UniProtKB-KW"/>
</dbReference>
<dbReference type="InterPro" id="IPR038765">
    <property type="entry name" value="Papain-like_cys_pep_sf"/>
</dbReference>
<name>M3UTI6_GORML</name>
<dbReference type="eggNOG" id="COG0791">
    <property type="taxonomic scope" value="Bacteria"/>
</dbReference>
<evidence type="ECO:0000259" key="6">
    <source>
        <dbReference type="PROSITE" id="PS51935"/>
    </source>
</evidence>
<accession>M3UTI6</accession>
<feature type="compositionally biased region" description="Polar residues" evidence="5">
    <location>
        <begin position="75"/>
        <end position="84"/>
    </location>
</feature>
<dbReference type="PANTHER" id="PTHR47359">
    <property type="entry name" value="PEPTIDOGLYCAN DL-ENDOPEPTIDASE CWLO"/>
    <property type="match status" value="1"/>
</dbReference>
<dbReference type="Gene3D" id="3.90.1720.10">
    <property type="entry name" value="endopeptidase domain like (from Nostoc punctiforme)"/>
    <property type="match status" value="1"/>
</dbReference>
<evidence type="ECO:0000256" key="4">
    <source>
        <dbReference type="ARBA" id="ARBA00022807"/>
    </source>
</evidence>
<dbReference type="EMBL" id="BAOP01000004">
    <property type="protein sequence ID" value="GAC78662.1"/>
    <property type="molecule type" value="Genomic_DNA"/>
</dbReference>
<proteinExistence type="inferred from homology"/>
<evidence type="ECO:0000313" key="8">
    <source>
        <dbReference type="Proteomes" id="UP000035009"/>
    </source>
</evidence>
<comment type="caution">
    <text evidence="7">The sequence shown here is derived from an EMBL/GenBank/DDBJ whole genome shotgun (WGS) entry which is preliminary data.</text>
</comment>
<sequence length="363" mass="39557">MHRARSNGMKDHVVYQINRDRRRRTTRAAVLGSVVVATAALLPAPPVAIADPVRSADQILTRYRELSKDAERTAESMNSAQVEYNKQRKTVARERRVSAAATKKLDSMQKEMDAAQVKVDALARASYRGARVNRLYAMLVSDSPQSLLDNMSGLEIMSRQAATDLRVATDVAKRTRQARSDADAAAATARAAVAEAERHRGDLQAKQADLQLEAVQIRAIYKSLTGKQLAALRGPRYEFDARAVPKGTSPELIAVQAAISRIGDPYVWGAVGPHQFDCSGLMLWAYKQAKRTIPRTSEAQLAGGTPVARKDLKPGDLIIYYSSASHVGMYVGDGFVVHASTFGVPVAVVPIDKAGPYNAARRY</sequence>
<evidence type="ECO:0000256" key="3">
    <source>
        <dbReference type="ARBA" id="ARBA00022801"/>
    </source>
</evidence>
<reference evidence="7 8" key="1">
    <citation type="submission" date="2013-02" db="EMBL/GenBank/DDBJ databases">
        <title>Whole genome shotgun sequence of Gordonia malaquae NBRC 108250.</title>
        <authorList>
            <person name="Yoshida I."/>
            <person name="Hosoyama A."/>
            <person name="Tsuchikane K."/>
            <person name="Ando Y."/>
            <person name="Baba S."/>
            <person name="Ohji S."/>
            <person name="Hamada M."/>
            <person name="Tamura T."/>
            <person name="Yamazoe A."/>
            <person name="Yamazaki S."/>
            <person name="Fujita N."/>
        </authorList>
    </citation>
    <scope>NUCLEOTIDE SEQUENCE [LARGE SCALE GENOMIC DNA]</scope>
    <source>
        <strain evidence="7 8">NBRC 108250</strain>
    </source>
</reference>
<organism evidence="7 8">
    <name type="scientific">Gordonia malaquae NBRC 108250</name>
    <dbReference type="NCBI Taxonomy" id="1223542"/>
    <lineage>
        <taxon>Bacteria</taxon>
        <taxon>Bacillati</taxon>
        <taxon>Actinomycetota</taxon>
        <taxon>Actinomycetes</taxon>
        <taxon>Mycobacteriales</taxon>
        <taxon>Gordoniaceae</taxon>
        <taxon>Gordonia</taxon>
    </lineage>
</organism>
<keyword evidence="8" id="KW-1185">Reference proteome</keyword>
<dbReference type="Pfam" id="PF00877">
    <property type="entry name" value="NLPC_P60"/>
    <property type="match status" value="1"/>
</dbReference>
<keyword evidence="2" id="KW-0645">Protease</keyword>
<protein>
    <submittedName>
        <fullName evidence="7">NlpC/P60 family protein</fullName>
    </submittedName>
</protein>
<dbReference type="STRING" id="410332.SAMN04488550_2784"/>
<feature type="region of interest" description="Disordered" evidence="5">
    <location>
        <begin position="71"/>
        <end position="96"/>
    </location>
</feature>
<keyword evidence="4" id="KW-0788">Thiol protease</keyword>
<evidence type="ECO:0000256" key="5">
    <source>
        <dbReference type="SAM" id="MobiDB-lite"/>
    </source>
</evidence>
<evidence type="ECO:0000313" key="7">
    <source>
        <dbReference type="EMBL" id="GAC78662.1"/>
    </source>
</evidence>
<dbReference type="AlphaFoldDB" id="M3UTI6"/>
<evidence type="ECO:0000256" key="2">
    <source>
        <dbReference type="ARBA" id="ARBA00022670"/>
    </source>
</evidence>
<gene>
    <name evidence="7" type="ORF">GM1_004_01070</name>
</gene>
<keyword evidence="3" id="KW-0378">Hydrolase</keyword>